<organism evidence="1 2">
    <name type="scientific">Rhodoferax antarcticus ANT.BR</name>
    <dbReference type="NCBI Taxonomy" id="1111071"/>
    <lineage>
        <taxon>Bacteria</taxon>
        <taxon>Pseudomonadati</taxon>
        <taxon>Pseudomonadota</taxon>
        <taxon>Betaproteobacteria</taxon>
        <taxon>Burkholderiales</taxon>
        <taxon>Comamonadaceae</taxon>
        <taxon>Rhodoferax</taxon>
    </lineage>
</organism>
<gene>
    <name evidence="1" type="ORF">BLL52_1591</name>
</gene>
<sequence length="170" mass="19643">MGRETREQILERYDTRSVAEIEAEQSSIPPSPDYVKDSDLLALINDGLPDLKVEKVVRRLYWRYLNDPIRETYRKFREAHKDVDAVGNSSTFADFQPTPEQAANMLRLIELNKASEAPDWLEIAELNRELGDMDAARNALSQITGEQQRLHLVVEKLIILNTRCPVRFNF</sequence>
<protein>
    <submittedName>
        <fullName evidence="1">Criester</fullName>
    </submittedName>
</protein>
<dbReference type="Proteomes" id="UP000185911">
    <property type="component" value="Unassembled WGS sequence"/>
</dbReference>
<evidence type="ECO:0000313" key="2">
    <source>
        <dbReference type="Proteomes" id="UP000185911"/>
    </source>
</evidence>
<proteinExistence type="predicted"/>
<dbReference type="EMBL" id="MSYM01000011">
    <property type="protein sequence ID" value="OLP06845.1"/>
    <property type="molecule type" value="Genomic_DNA"/>
</dbReference>
<comment type="caution">
    <text evidence="1">The sequence shown here is derived from an EMBL/GenBank/DDBJ whole genome shotgun (WGS) entry which is preliminary data.</text>
</comment>
<dbReference type="RefSeq" id="WP_075586019.1">
    <property type="nucleotide sequence ID" value="NZ_MSYM01000011.1"/>
</dbReference>
<dbReference type="AlphaFoldDB" id="A0A1Q8YFS7"/>
<name>A0A1Q8YFS7_9BURK</name>
<reference evidence="1 2" key="1">
    <citation type="submission" date="2017-01" db="EMBL/GenBank/DDBJ databases">
        <title>Genome sequence of Rhodoferax antarcticus ANT.BR, a psychrophilic purple nonsulfur bacterium from an Antarctic microbial mat.</title>
        <authorList>
            <person name="Baker J."/>
            <person name="Riester C."/>
            <person name="Skinner B."/>
            <person name="Newell A."/>
            <person name="Swingley W."/>
            <person name="Madigan M."/>
            <person name="Jung D."/>
            <person name="Asao M."/>
            <person name="Chen M."/>
            <person name="Loughlin P."/>
            <person name="Pan H."/>
            <person name="Lin S."/>
            <person name="Li N."/>
            <person name="Shaw J."/>
            <person name="Prado M."/>
            <person name="Sherman C."/>
            <person name="Li X."/>
            <person name="Tang J."/>
            <person name="Blankenship R."/>
            <person name="Zhao T."/>
            <person name="Touchman J."/>
            <person name="Sattley M."/>
        </authorList>
    </citation>
    <scope>NUCLEOTIDE SEQUENCE [LARGE SCALE GENOMIC DNA]</scope>
    <source>
        <strain evidence="1 2">ANT.BR</strain>
    </source>
</reference>
<keyword evidence="2" id="KW-1185">Reference proteome</keyword>
<accession>A0A1Q8YFS7</accession>
<evidence type="ECO:0000313" key="1">
    <source>
        <dbReference type="EMBL" id="OLP06845.1"/>
    </source>
</evidence>